<evidence type="ECO:0000313" key="1">
    <source>
        <dbReference type="EMBL" id="TLD43440.1"/>
    </source>
</evidence>
<sequence>MSGRQIDTQRLLKITGKLSIKIENKVKVKSELQIEGSDYKPEPHPWFVRATPNTA</sequence>
<dbReference type="Proteomes" id="UP000319783">
    <property type="component" value="Unassembled WGS sequence"/>
</dbReference>
<evidence type="ECO:0000313" key="2">
    <source>
        <dbReference type="Proteomes" id="UP000319783"/>
    </source>
</evidence>
<dbReference type="AlphaFoldDB" id="A0A533QS49"/>
<reference evidence="1 2" key="1">
    <citation type="submission" date="2019-04" db="EMBL/GenBank/DDBJ databases">
        <title>Genome of a novel bacterium Candidatus Jettenia ecosi reconstructed from metagenome of an anammox bioreactor.</title>
        <authorList>
            <person name="Mardanov A.V."/>
            <person name="Beletsky A.V."/>
            <person name="Ravin N.V."/>
            <person name="Botchkova E.A."/>
            <person name="Litti Y.V."/>
            <person name="Nozhevnikova A.N."/>
        </authorList>
    </citation>
    <scope>NUCLEOTIDE SEQUENCE [LARGE SCALE GENOMIC DNA]</scope>
    <source>
        <strain evidence="1">J2</strain>
    </source>
</reference>
<organism evidence="1 2">
    <name type="scientific">Candidatus Jettenia ecosi</name>
    <dbReference type="NCBI Taxonomy" id="2494326"/>
    <lineage>
        <taxon>Bacteria</taxon>
        <taxon>Pseudomonadati</taxon>
        <taxon>Planctomycetota</taxon>
        <taxon>Candidatus Brocadiia</taxon>
        <taxon>Candidatus Brocadiales</taxon>
        <taxon>Candidatus Brocadiaceae</taxon>
        <taxon>Candidatus Jettenia</taxon>
    </lineage>
</organism>
<accession>A0A533QS49</accession>
<comment type="caution">
    <text evidence="1">The sequence shown here is derived from an EMBL/GenBank/DDBJ whole genome shotgun (WGS) entry which is preliminary data.</text>
</comment>
<gene>
    <name evidence="1" type="ORF">JETT_0258</name>
</gene>
<proteinExistence type="predicted"/>
<name>A0A533QS49_9BACT</name>
<dbReference type="EMBL" id="SULG01000003">
    <property type="protein sequence ID" value="TLD43440.1"/>
    <property type="molecule type" value="Genomic_DNA"/>
</dbReference>
<protein>
    <submittedName>
        <fullName evidence="1">Uncharacterized protein</fullName>
    </submittedName>
</protein>